<proteinExistence type="predicted"/>
<keyword evidence="3" id="KW-1185">Reference proteome</keyword>
<keyword evidence="1" id="KW-0812">Transmembrane</keyword>
<dbReference type="EMBL" id="JBBMQO010000003">
    <property type="protein sequence ID" value="MEM5501126.1"/>
    <property type="molecule type" value="Genomic_DNA"/>
</dbReference>
<name>A0ABU9T5Z7_9HYPH</name>
<gene>
    <name evidence="2" type="ORF">WNY59_05950</name>
</gene>
<reference evidence="2 3" key="1">
    <citation type="submission" date="2024-03" db="EMBL/GenBank/DDBJ databases">
        <title>Community enrichment and isolation of bacterial strains for fucoidan degradation.</title>
        <authorList>
            <person name="Sichert A."/>
        </authorList>
    </citation>
    <scope>NUCLEOTIDE SEQUENCE [LARGE SCALE GENOMIC DNA]</scope>
    <source>
        <strain evidence="2 3">AS62</strain>
    </source>
</reference>
<keyword evidence="1" id="KW-0472">Membrane</keyword>
<evidence type="ECO:0000256" key="1">
    <source>
        <dbReference type="SAM" id="Phobius"/>
    </source>
</evidence>
<keyword evidence="1" id="KW-1133">Transmembrane helix</keyword>
<dbReference type="RefSeq" id="WP_342847627.1">
    <property type="nucleotide sequence ID" value="NZ_JBBMQO010000003.1"/>
</dbReference>
<dbReference type="Proteomes" id="UP001477870">
    <property type="component" value="Unassembled WGS sequence"/>
</dbReference>
<feature type="transmembrane region" description="Helical" evidence="1">
    <location>
        <begin position="93"/>
        <end position="114"/>
    </location>
</feature>
<organism evidence="2 3">
    <name type="scientific">Ahrensia kielensis</name>
    <dbReference type="NCBI Taxonomy" id="76980"/>
    <lineage>
        <taxon>Bacteria</taxon>
        <taxon>Pseudomonadati</taxon>
        <taxon>Pseudomonadota</taxon>
        <taxon>Alphaproteobacteria</taxon>
        <taxon>Hyphomicrobiales</taxon>
        <taxon>Ahrensiaceae</taxon>
        <taxon>Ahrensia</taxon>
    </lineage>
</organism>
<evidence type="ECO:0000313" key="3">
    <source>
        <dbReference type="Proteomes" id="UP001477870"/>
    </source>
</evidence>
<sequence length="118" mass="12471">MFSIYSISSVWLAIILGGIIGCVATAFVANALKGVPVKAVAGNWAKHVWSIIFMVPVPLLIGLPAGWIIAFLWLVLAPTIASKIYFGPKDLPFITLSTFHAGFAVAGLIIYALLSGSL</sequence>
<accession>A0ABU9T5Z7</accession>
<comment type="caution">
    <text evidence="2">The sequence shown here is derived from an EMBL/GenBank/DDBJ whole genome shotgun (WGS) entry which is preliminary data.</text>
</comment>
<protein>
    <submittedName>
        <fullName evidence="2">Uncharacterized protein</fullName>
    </submittedName>
</protein>
<evidence type="ECO:0000313" key="2">
    <source>
        <dbReference type="EMBL" id="MEM5501126.1"/>
    </source>
</evidence>
<feature type="transmembrane region" description="Helical" evidence="1">
    <location>
        <begin position="12"/>
        <end position="32"/>
    </location>
</feature>